<reference evidence="2 3" key="1">
    <citation type="journal article" date="2014" name="Agronomy (Basel)">
        <title>A Draft Genome Sequence for Ensete ventricosum, the Drought-Tolerant Tree Against Hunger.</title>
        <authorList>
            <person name="Harrison J."/>
            <person name="Moore K.A."/>
            <person name="Paszkiewicz K."/>
            <person name="Jones T."/>
            <person name="Grant M."/>
            <person name="Ambacheew D."/>
            <person name="Muzemil S."/>
            <person name="Studholme D.J."/>
        </authorList>
    </citation>
    <scope>NUCLEOTIDE SEQUENCE [LARGE SCALE GENOMIC DNA]</scope>
</reference>
<accession>A0A427B2P2</accession>
<sequence length="88" mass="9097">MAEADFGGLSSSYRREDGVSRKKKIAVDEEPGPSAIPAPNTSATHGHGDGGQGGTFGGKDANFDPLRFSSAVLKLKGIVGASQFFDQV</sequence>
<proteinExistence type="predicted"/>
<evidence type="ECO:0000256" key="1">
    <source>
        <dbReference type="SAM" id="MobiDB-lite"/>
    </source>
</evidence>
<gene>
    <name evidence="2" type="ORF">B296_00018039</name>
</gene>
<dbReference type="EMBL" id="AMZH03000636">
    <property type="protein sequence ID" value="RRT82731.1"/>
    <property type="molecule type" value="Genomic_DNA"/>
</dbReference>
<dbReference type="Proteomes" id="UP000287651">
    <property type="component" value="Unassembled WGS sequence"/>
</dbReference>
<name>A0A427B2P2_ENSVE</name>
<comment type="caution">
    <text evidence="2">The sequence shown here is derived from an EMBL/GenBank/DDBJ whole genome shotgun (WGS) entry which is preliminary data.</text>
</comment>
<evidence type="ECO:0000313" key="3">
    <source>
        <dbReference type="Proteomes" id="UP000287651"/>
    </source>
</evidence>
<organism evidence="2 3">
    <name type="scientific">Ensete ventricosum</name>
    <name type="common">Abyssinian banana</name>
    <name type="synonym">Musa ensete</name>
    <dbReference type="NCBI Taxonomy" id="4639"/>
    <lineage>
        <taxon>Eukaryota</taxon>
        <taxon>Viridiplantae</taxon>
        <taxon>Streptophyta</taxon>
        <taxon>Embryophyta</taxon>
        <taxon>Tracheophyta</taxon>
        <taxon>Spermatophyta</taxon>
        <taxon>Magnoliopsida</taxon>
        <taxon>Liliopsida</taxon>
        <taxon>Zingiberales</taxon>
        <taxon>Musaceae</taxon>
        <taxon>Ensete</taxon>
    </lineage>
</organism>
<protein>
    <submittedName>
        <fullName evidence="2">Uncharacterized protein</fullName>
    </submittedName>
</protein>
<dbReference type="AlphaFoldDB" id="A0A427B2P2"/>
<feature type="region of interest" description="Disordered" evidence="1">
    <location>
        <begin position="1"/>
        <end position="60"/>
    </location>
</feature>
<evidence type="ECO:0000313" key="2">
    <source>
        <dbReference type="EMBL" id="RRT82731.1"/>
    </source>
</evidence>